<dbReference type="Pfam" id="PF13640">
    <property type="entry name" value="2OG-FeII_Oxy_3"/>
    <property type="match status" value="1"/>
</dbReference>
<organism evidence="3 4">
    <name type="scientific">Caerostris darwini</name>
    <dbReference type="NCBI Taxonomy" id="1538125"/>
    <lineage>
        <taxon>Eukaryota</taxon>
        <taxon>Metazoa</taxon>
        <taxon>Ecdysozoa</taxon>
        <taxon>Arthropoda</taxon>
        <taxon>Chelicerata</taxon>
        <taxon>Arachnida</taxon>
        <taxon>Araneae</taxon>
        <taxon>Araneomorphae</taxon>
        <taxon>Entelegynae</taxon>
        <taxon>Araneoidea</taxon>
        <taxon>Araneidae</taxon>
        <taxon>Caerostris</taxon>
    </lineage>
</organism>
<comment type="caution">
    <text evidence="3">The sequence shown here is derived from an EMBL/GenBank/DDBJ whole genome shotgun (WGS) entry which is preliminary data.</text>
</comment>
<evidence type="ECO:0000313" key="3">
    <source>
        <dbReference type="EMBL" id="GIY85889.1"/>
    </source>
</evidence>
<feature type="compositionally biased region" description="Polar residues" evidence="1">
    <location>
        <begin position="77"/>
        <end position="86"/>
    </location>
</feature>
<feature type="region of interest" description="Disordered" evidence="1">
    <location>
        <begin position="53"/>
        <end position="89"/>
    </location>
</feature>
<dbReference type="AlphaFoldDB" id="A0AAV4WVR1"/>
<proteinExistence type="predicted"/>
<evidence type="ECO:0000259" key="2">
    <source>
        <dbReference type="Pfam" id="PF13640"/>
    </source>
</evidence>
<dbReference type="GO" id="GO:0051213">
    <property type="term" value="F:dioxygenase activity"/>
    <property type="evidence" value="ECO:0007669"/>
    <property type="project" value="UniProtKB-KW"/>
</dbReference>
<reference evidence="3 4" key="1">
    <citation type="submission" date="2021-06" db="EMBL/GenBank/DDBJ databases">
        <title>Caerostris darwini draft genome.</title>
        <authorList>
            <person name="Kono N."/>
            <person name="Arakawa K."/>
        </authorList>
    </citation>
    <scope>NUCLEOTIDE SEQUENCE [LARGE SCALE GENOMIC DNA]</scope>
</reference>
<keyword evidence="3" id="KW-0560">Oxidoreductase</keyword>
<dbReference type="InterPro" id="IPR044862">
    <property type="entry name" value="Pro_4_hyd_alph_FE2OG_OXY"/>
</dbReference>
<keyword evidence="4" id="KW-1185">Reference proteome</keyword>
<name>A0AAV4WVR1_9ARAC</name>
<dbReference type="Gene3D" id="2.60.120.620">
    <property type="entry name" value="q2cbj1_9rhob like domain"/>
    <property type="match status" value="1"/>
</dbReference>
<gene>
    <name evidence="3" type="primary">AVEN_123923_1</name>
    <name evidence="3" type="ORF">CDAR_260771</name>
</gene>
<evidence type="ECO:0000313" key="4">
    <source>
        <dbReference type="Proteomes" id="UP001054837"/>
    </source>
</evidence>
<sequence length="371" mass="42191">MSLVPNGLSLEDNCPDQHQNKMNHQKIPNGDAELNGSQVLHFFTEGTKQVQQGNMNGHNSFGDVVSNGKHEQEARYSEQNSNGFSSSRKEEHLINFEDTPPWYRNLVLETEELTADALADLFNDKICVLCVKNYIPDFVCEKLDAFLREKGSDPYTHEIRKNGKVDLQYFGVNRYGYPLNSIYTDETGENLEKYLKEALPTMRSIRKAAAPYLSPIDKFRVELDEAWPKKANVATFKGQKTLCGIGRIMPTSLSKLSEVHPHFDAVPVSCFPDIHKQFTANFYLNVPDQGGELEIWNVPPLDISTIEEFKIPEDWRSQLPASIKVKPDKGDLLLFNTRRPHAITSFSGLNPRTSLQTFIGYTKESEIFLWV</sequence>
<feature type="domain" description="Prolyl 4-hydroxylase alpha subunit Fe(2+) 2OG dioxygenase" evidence="2">
    <location>
        <begin position="258"/>
        <end position="359"/>
    </location>
</feature>
<protein>
    <submittedName>
        <fullName evidence="3">Fe2OG dioxygenase domain-containing protein</fullName>
    </submittedName>
</protein>
<feature type="region of interest" description="Disordered" evidence="1">
    <location>
        <begin position="1"/>
        <end position="31"/>
    </location>
</feature>
<accession>A0AAV4WVR1</accession>
<keyword evidence="3" id="KW-0223">Dioxygenase</keyword>
<dbReference type="EMBL" id="BPLQ01015108">
    <property type="protein sequence ID" value="GIY85889.1"/>
    <property type="molecule type" value="Genomic_DNA"/>
</dbReference>
<dbReference type="Proteomes" id="UP001054837">
    <property type="component" value="Unassembled WGS sequence"/>
</dbReference>
<evidence type="ECO:0000256" key="1">
    <source>
        <dbReference type="SAM" id="MobiDB-lite"/>
    </source>
</evidence>